<dbReference type="EMBL" id="KV425551">
    <property type="protein sequence ID" value="KZT30363.1"/>
    <property type="molecule type" value="Genomic_DNA"/>
</dbReference>
<organism evidence="3 4">
    <name type="scientific">Neolentinus lepideus HHB14362 ss-1</name>
    <dbReference type="NCBI Taxonomy" id="1314782"/>
    <lineage>
        <taxon>Eukaryota</taxon>
        <taxon>Fungi</taxon>
        <taxon>Dikarya</taxon>
        <taxon>Basidiomycota</taxon>
        <taxon>Agaricomycotina</taxon>
        <taxon>Agaricomycetes</taxon>
        <taxon>Gloeophyllales</taxon>
        <taxon>Gloeophyllaceae</taxon>
        <taxon>Neolentinus</taxon>
    </lineage>
</organism>
<dbReference type="OrthoDB" id="10612347at2759"/>
<dbReference type="Proteomes" id="UP000076761">
    <property type="component" value="Unassembled WGS sequence"/>
</dbReference>
<dbReference type="AlphaFoldDB" id="A0A165VXZ5"/>
<feature type="compositionally biased region" description="Polar residues" evidence="2">
    <location>
        <begin position="1"/>
        <end position="14"/>
    </location>
</feature>
<proteinExistence type="predicted"/>
<feature type="region of interest" description="Disordered" evidence="2">
    <location>
        <begin position="1"/>
        <end position="79"/>
    </location>
</feature>
<evidence type="ECO:0000256" key="1">
    <source>
        <dbReference type="SAM" id="Coils"/>
    </source>
</evidence>
<reference evidence="3 4" key="1">
    <citation type="journal article" date="2016" name="Mol. Biol. Evol.">
        <title>Comparative Genomics of Early-Diverging Mushroom-Forming Fungi Provides Insights into the Origins of Lignocellulose Decay Capabilities.</title>
        <authorList>
            <person name="Nagy L.G."/>
            <person name="Riley R."/>
            <person name="Tritt A."/>
            <person name="Adam C."/>
            <person name="Daum C."/>
            <person name="Floudas D."/>
            <person name="Sun H."/>
            <person name="Yadav J.S."/>
            <person name="Pangilinan J."/>
            <person name="Larsson K.H."/>
            <person name="Matsuura K."/>
            <person name="Barry K."/>
            <person name="Labutti K."/>
            <person name="Kuo R."/>
            <person name="Ohm R.A."/>
            <person name="Bhattacharya S.S."/>
            <person name="Shirouzu T."/>
            <person name="Yoshinaga Y."/>
            <person name="Martin F.M."/>
            <person name="Grigoriev I.V."/>
            <person name="Hibbett D.S."/>
        </authorList>
    </citation>
    <scope>NUCLEOTIDE SEQUENCE [LARGE SCALE GENOMIC DNA]</scope>
    <source>
        <strain evidence="3 4">HHB14362 ss-1</strain>
    </source>
</reference>
<protein>
    <submittedName>
        <fullName evidence="3">Uncharacterized protein</fullName>
    </submittedName>
</protein>
<evidence type="ECO:0000256" key="2">
    <source>
        <dbReference type="SAM" id="MobiDB-lite"/>
    </source>
</evidence>
<evidence type="ECO:0000313" key="3">
    <source>
        <dbReference type="EMBL" id="KZT30363.1"/>
    </source>
</evidence>
<feature type="coiled-coil region" evidence="1">
    <location>
        <begin position="149"/>
        <end position="185"/>
    </location>
</feature>
<dbReference type="InParanoid" id="A0A165VXZ5"/>
<gene>
    <name evidence="3" type="ORF">NEOLEDRAFT_2458</name>
</gene>
<name>A0A165VXZ5_9AGAM</name>
<keyword evidence="1" id="KW-0175">Coiled coil</keyword>
<evidence type="ECO:0000313" key="4">
    <source>
        <dbReference type="Proteomes" id="UP000076761"/>
    </source>
</evidence>
<keyword evidence="4" id="KW-1185">Reference proteome</keyword>
<feature type="compositionally biased region" description="Basic and acidic residues" evidence="2">
    <location>
        <begin position="35"/>
        <end position="45"/>
    </location>
</feature>
<accession>A0A165VXZ5</accession>
<sequence length="220" mass="24490">MRSGLLTPSPSSELLRSGARPSGSRTRPAGSARSKSKDAREDGRSVKPLPRRRAGAMNKGKGKKCDAPSTSHEDEPEEDLDMDMVAEVEGNIDMDLDLVIPDFQMLDISDAAAVVGSPAYLLNADKAYVSADAAAIIQSMKHALRLETAARRKAEERVLEETRKRAEAERQLQELQAQLRKDAYRVIRVSFLRRSQIEWDQVQHRLRLIPESPVSFCHSV</sequence>